<dbReference type="PROSITE" id="PS50088">
    <property type="entry name" value="ANK_REPEAT"/>
    <property type="match status" value="1"/>
</dbReference>
<accession>A0ABR3GDP5</accession>
<proteinExistence type="predicted"/>
<comment type="caution">
    <text evidence="3">The sequence shown here is derived from an EMBL/GenBank/DDBJ whole genome shotgun (WGS) entry which is preliminary data.</text>
</comment>
<dbReference type="Proteomes" id="UP001447188">
    <property type="component" value="Unassembled WGS sequence"/>
</dbReference>
<evidence type="ECO:0000256" key="1">
    <source>
        <dbReference type="PROSITE-ProRule" id="PRU00023"/>
    </source>
</evidence>
<keyword evidence="1" id="KW-0040">ANK repeat</keyword>
<protein>
    <recommendedName>
        <fullName evidence="5">Ankyrin repeat protein</fullName>
    </recommendedName>
</protein>
<feature type="repeat" description="ANK" evidence="1">
    <location>
        <begin position="16"/>
        <end position="48"/>
    </location>
</feature>
<sequence length="96" mass="10392">MFIKFLLDYGASFKAEENNAFPLATHMGSVKVMKWLLERGADIDAPTAPDDTKHHENSPPDIAITNGNKEALGLLVRRGVGMSEADPEEVGGILGR</sequence>
<feature type="region of interest" description="Disordered" evidence="2">
    <location>
        <begin position="43"/>
        <end position="64"/>
    </location>
</feature>
<evidence type="ECO:0000256" key="2">
    <source>
        <dbReference type="SAM" id="MobiDB-lite"/>
    </source>
</evidence>
<evidence type="ECO:0008006" key="5">
    <source>
        <dbReference type="Google" id="ProtNLM"/>
    </source>
</evidence>
<dbReference type="SUPFAM" id="SSF48403">
    <property type="entry name" value="Ankyrin repeat"/>
    <property type="match status" value="1"/>
</dbReference>
<dbReference type="EMBL" id="JBBBZM010000104">
    <property type="protein sequence ID" value="KAL0634086.1"/>
    <property type="molecule type" value="Genomic_DNA"/>
</dbReference>
<evidence type="ECO:0000313" key="3">
    <source>
        <dbReference type="EMBL" id="KAL0634086.1"/>
    </source>
</evidence>
<reference evidence="3 4" key="1">
    <citation type="submission" date="2024-02" db="EMBL/GenBank/DDBJ databases">
        <title>Discinaceae phylogenomics.</title>
        <authorList>
            <person name="Dirks A.C."/>
            <person name="James T.Y."/>
        </authorList>
    </citation>
    <scope>NUCLEOTIDE SEQUENCE [LARGE SCALE GENOMIC DNA]</scope>
    <source>
        <strain evidence="3 4">ACD0624</strain>
    </source>
</reference>
<dbReference type="Gene3D" id="1.25.40.20">
    <property type="entry name" value="Ankyrin repeat-containing domain"/>
    <property type="match status" value="1"/>
</dbReference>
<keyword evidence="4" id="KW-1185">Reference proteome</keyword>
<dbReference type="Pfam" id="PF00023">
    <property type="entry name" value="Ank"/>
    <property type="match status" value="1"/>
</dbReference>
<dbReference type="InterPro" id="IPR036770">
    <property type="entry name" value="Ankyrin_rpt-contain_sf"/>
</dbReference>
<dbReference type="InterPro" id="IPR002110">
    <property type="entry name" value="Ankyrin_rpt"/>
</dbReference>
<evidence type="ECO:0000313" key="4">
    <source>
        <dbReference type="Proteomes" id="UP001447188"/>
    </source>
</evidence>
<organism evidence="3 4">
    <name type="scientific">Discina gigas</name>
    <dbReference type="NCBI Taxonomy" id="1032678"/>
    <lineage>
        <taxon>Eukaryota</taxon>
        <taxon>Fungi</taxon>
        <taxon>Dikarya</taxon>
        <taxon>Ascomycota</taxon>
        <taxon>Pezizomycotina</taxon>
        <taxon>Pezizomycetes</taxon>
        <taxon>Pezizales</taxon>
        <taxon>Discinaceae</taxon>
        <taxon>Discina</taxon>
    </lineage>
</organism>
<name>A0ABR3GDP5_9PEZI</name>
<gene>
    <name evidence="3" type="ORF">Q9L58_006965</name>
</gene>